<feature type="compositionally biased region" description="Polar residues" evidence="1">
    <location>
        <begin position="115"/>
        <end position="145"/>
    </location>
</feature>
<feature type="compositionally biased region" description="Polar residues" evidence="1">
    <location>
        <begin position="352"/>
        <end position="364"/>
    </location>
</feature>
<dbReference type="EMBL" id="JAMQOL010000053">
    <property type="protein sequence ID" value="MCM4082932.1"/>
    <property type="molecule type" value="Genomic_DNA"/>
</dbReference>
<gene>
    <name evidence="3" type="ORF">LXN57_35775</name>
</gene>
<dbReference type="Proteomes" id="UP001523216">
    <property type="component" value="Unassembled WGS sequence"/>
</dbReference>
<keyword evidence="4" id="KW-1185">Reference proteome</keyword>
<feature type="compositionally biased region" description="Acidic residues" evidence="1">
    <location>
        <begin position="1284"/>
        <end position="1293"/>
    </location>
</feature>
<feature type="transmembrane region" description="Helical" evidence="2">
    <location>
        <begin position="1364"/>
        <end position="1386"/>
    </location>
</feature>
<feature type="compositionally biased region" description="Polar residues" evidence="1">
    <location>
        <begin position="40"/>
        <end position="50"/>
    </location>
</feature>
<keyword evidence="2" id="KW-0812">Transmembrane</keyword>
<organism evidence="3 4">
    <name type="scientific">Paractinoplanes hotanensis</name>
    <dbReference type="NCBI Taxonomy" id="2906497"/>
    <lineage>
        <taxon>Bacteria</taxon>
        <taxon>Bacillati</taxon>
        <taxon>Actinomycetota</taxon>
        <taxon>Actinomycetes</taxon>
        <taxon>Micromonosporales</taxon>
        <taxon>Micromonosporaceae</taxon>
        <taxon>Paractinoplanes</taxon>
    </lineage>
</organism>
<feature type="compositionally biased region" description="Low complexity" evidence="1">
    <location>
        <begin position="547"/>
        <end position="562"/>
    </location>
</feature>
<keyword evidence="2" id="KW-0472">Membrane</keyword>
<feature type="transmembrane region" description="Helical" evidence="2">
    <location>
        <begin position="1338"/>
        <end position="1358"/>
    </location>
</feature>
<feature type="compositionally biased region" description="Polar residues" evidence="1">
    <location>
        <begin position="200"/>
        <end position="234"/>
    </location>
</feature>
<feature type="compositionally biased region" description="Basic and acidic residues" evidence="1">
    <location>
        <begin position="607"/>
        <end position="627"/>
    </location>
</feature>
<feature type="compositionally biased region" description="Polar residues" evidence="1">
    <location>
        <begin position="156"/>
        <end position="169"/>
    </location>
</feature>
<feature type="compositionally biased region" description="Basic and acidic residues" evidence="1">
    <location>
        <begin position="416"/>
        <end position="427"/>
    </location>
</feature>
<feature type="compositionally biased region" description="Basic and acidic residues" evidence="1">
    <location>
        <begin position="366"/>
        <end position="375"/>
    </location>
</feature>
<feature type="region of interest" description="Disordered" evidence="1">
    <location>
        <begin position="1251"/>
        <end position="1295"/>
    </location>
</feature>
<accession>A0ABT0YA55</accession>
<feature type="region of interest" description="Disordered" evidence="1">
    <location>
        <begin position="1"/>
        <end position="1238"/>
    </location>
</feature>
<evidence type="ECO:0000313" key="3">
    <source>
        <dbReference type="EMBL" id="MCM4082932.1"/>
    </source>
</evidence>
<sequence length="1392" mass="147185">MDQREWDYGARMSRERRAADQWSPRTSDSPDFADPEPKWSSLTDTGSLQPSAEALDWQRRADQWAQQAESDPHQSVEPANRWSDVAATGRTTFPADGVGWRTETAEWRAAGARWRQTTEWRSTTGSHVWRSTTEAWQTDGNNSYPAETETPMAQPAISSTAWSGDSGTDTRPAWQQFADSSTEPEAPGRSWSASAEPATPSRQQPSPRTPAESSPSWQQLVEPGQQPSWNSRPSWQRDAIEGSATWTDLTDQRSADSGATWLRSDDARDDGRHLVREDDRAAAWQRDAGAGSPSVGRRRAPEPGYAPSGGTGWSSGRSEAENGENTDNWARHTDTGGIQLYGDTPASPEPASWNTTGTGFGSRNVNRREEADRSRSPYGDAPGYEMPPATPYEPPPRQPRRDDTAAGYDATPRSRYAPEDEQPRYTDEPPTSRGRRSRRYADDADTPRRGDTGSFAPPEPRAARRSRSESDETATFSAVPMPAPPPTSAQRSAVPMPAPPPTSAQRSAVPMPAPPPTSAQRSAVPMPAPPSSAPRSAVPMSAPPSSAPRSAAPMSAAPTSAPRGGPSKGRARYNAGGSDWREQTGSWEAEPDTSSWVRDPDTGQWSRSDDDPRILAWRREAARREAAGEGPRALPPPPPPAAAEPEARPEPPTGWRNSPPPLPPGPTPRSAVPADPYDQPRGYGDADPAGYGTAPTSSVPGRSPYGYSGAPTSAEPARDPYGAAPTSPARDPYDEPRGYRAGPNPYDQPPGYGAAPTSSAPGRDPYGTTPTSSVPGRDPYGTAPTSSVPGRDPYGEPRGYGAAPGREPYDTARANGSAPAGSGPSRYGTEPYDAPRANGGATPGRNAYEQPRNYGAPTDREPYGSTPTSSIPSRDPYDQPRNYGTPPDREPYGSTPTSSIPGRDPYGTPRATGSAPTSSIPARDPYDEPRGYGSAPTSAVPARDPYDEPRSYGGPAPDREPRGYGSAPTSAVPVRDPYDEPRGYGSTAPSRDRYDDYGSTPTTSLSRRSYQDEPGNAPRSGSAYGGGGTAPYRGQPALPSAPRSAPGYGGSGNTPAGGVPGGPLGYSGSVPVSSPRGYSGAPALPPGSATAPASGVPQYIPREEPERTGRRRADDDVPTGRRGAVEPGAYAAEPLSPEAWQTGGRPAEAPPWSLDDPTSTGARSEPSQWQLEERRERARGSATYREGGGGNWRRDLSDQSDLADGESRRYGTSDYVPFRSGGSAAVSGRSNLSTTSTSLISPVGREAAAAPQRAAASWNGPSGAYERRPVTNGYPTGRKSDLLNPDDEEDEQESGSPLAAVGYTVIWYGVPVVLFVAYMLVVGTGAQGHALGTLAKAAPQFLISLVLSVLVAVGLRFVSHSWKAVSVGLAAAVVGGGLATVLTSAITGNSLS</sequence>
<feature type="compositionally biased region" description="Basic and acidic residues" evidence="1">
    <location>
        <begin position="439"/>
        <end position="451"/>
    </location>
</feature>
<evidence type="ECO:0000313" key="4">
    <source>
        <dbReference type="Proteomes" id="UP001523216"/>
    </source>
</evidence>
<evidence type="ECO:0000256" key="1">
    <source>
        <dbReference type="SAM" id="MobiDB-lite"/>
    </source>
</evidence>
<feature type="compositionally biased region" description="Pro residues" evidence="1">
    <location>
        <begin position="388"/>
        <end position="397"/>
    </location>
</feature>
<feature type="compositionally biased region" description="Basic and acidic residues" evidence="1">
    <location>
        <begin position="1101"/>
        <end position="1119"/>
    </location>
</feature>
<feature type="compositionally biased region" description="Polar residues" evidence="1">
    <location>
        <begin position="1156"/>
        <end position="1170"/>
    </location>
</feature>
<proteinExistence type="predicted"/>
<feature type="compositionally biased region" description="Pro residues" evidence="1">
    <location>
        <begin position="633"/>
        <end position="642"/>
    </location>
</feature>
<feature type="compositionally biased region" description="Low complexity" evidence="1">
    <location>
        <begin position="1219"/>
        <end position="1238"/>
    </location>
</feature>
<feature type="compositionally biased region" description="Low complexity" evidence="1">
    <location>
        <begin position="1066"/>
        <end position="1080"/>
    </location>
</feature>
<feature type="compositionally biased region" description="Polar residues" evidence="1">
    <location>
        <begin position="999"/>
        <end position="1008"/>
    </location>
</feature>
<feature type="compositionally biased region" description="Pro residues" evidence="1">
    <location>
        <begin position="658"/>
        <end position="667"/>
    </location>
</feature>
<dbReference type="RefSeq" id="WP_251802652.1">
    <property type="nucleotide sequence ID" value="NZ_JAMQOL010000053.1"/>
</dbReference>
<feature type="transmembrane region" description="Helical" evidence="2">
    <location>
        <begin position="1305"/>
        <end position="1326"/>
    </location>
</feature>
<name>A0ABT0YA55_9ACTN</name>
<evidence type="ECO:0000256" key="2">
    <source>
        <dbReference type="SAM" id="Phobius"/>
    </source>
</evidence>
<comment type="caution">
    <text evidence="3">The sequence shown here is derived from an EMBL/GenBank/DDBJ whole genome shotgun (WGS) entry which is preliminary data.</text>
</comment>
<feature type="compositionally biased region" description="Basic and acidic residues" evidence="1">
    <location>
        <begin position="1"/>
        <end position="19"/>
    </location>
</feature>
<reference evidence="3 4" key="1">
    <citation type="submission" date="2022-06" db="EMBL/GenBank/DDBJ databases">
        <title>Actinoplanes abujensis sp. nov., isolated from Nigerian arid soil.</title>
        <authorList>
            <person name="Ding P."/>
        </authorList>
    </citation>
    <scope>NUCLEOTIDE SEQUENCE [LARGE SCALE GENOMIC DNA]</scope>
    <source>
        <strain evidence="4">TRM88002</strain>
    </source>
</reference>
<keyword evidence="2" id="KW-1133">Transmembrane helix</keyword>
<feature type="compositionally biased region" description="Basic and acidic residues" evidence="1">
    <location>
        <begin position="263"/>
        <end position="281"/>
    </location>
</feature>
<protein>
    <submittedName>
        <fullName evidence="3">Uncharacterized protein</fullName>
    </submittedName>
</protein>